<keyword evidence="2" id="KW-1185">Reference proteome</keyword>
<proteinExistence type="predicted"/>
<dbReference type="SUPFAM" id="SSF56219">
    <property type="entry name" value="DNase I-like"/>
    <property type="match status" value="1"/>
</dbReference>
<evidence type="ECO:0000313" key="2">
    <source>
        <dbReference type="Proteomes" id="UP000593574"/>
    </source>
</evidence>
<evidence type="ECO:0000313" key="1">
    <source>
        <dbReference type="EMBL" id="MBA0731346.1"/>
    </source>
</evidence>
<protein>
    <recommendedName>
        <fullName evidence="3">Reverse transcriptase</fullName>
    </recommendedName>
</protein>
<dbReference type="PANTHER" id="PTHR33710:SF62">
    <property type="entry name" value="DUF4283 DOMAIN PROTEIN"/>
    <property type="match status" value="1"/>
</dbReference>
<dbReference type="EMBL" id="JABEZV010449360">
    <property type="protein sequence ID" value="MBA0731346.1"/>
    <property type="molecule type" value="Genomic_DNA"/>
</dbReference>
<name>A0A7J9B4S7_9ROSI</name>
<accession>A0A7J9B4S7</accession>
<dbReference type="Proteomes" id="UP000593574">
    <property type="component" value="Unassembled WGS sequence"/>
</dbReference>
<gene>
    <name evidence="1" type="ORF">Golax_025818</name>
</gene>
<feature type="non-terminal residue" evidence="1">
    <location>
        <position position="136"/>
    </location>
</feature>
<dbReference type="AlphaFoldDB" id="A0A7J9B4S7"/>
<dbReference type="Gene3D" id="3.60.10.10">
    <property type="entry name" value="Endonuclease/exonuclease/phosphatase"/>
    <property type="match status" value="1"/>
</dbReference>
<dbReference type="PANTHER" id="PTHR33710">
    <property type="entry name" value="BNAC02G09200D PROTEIN"/>
    <property type="match status" value="1"/>
</dbReference>
<dbReference type="InterPro" id="IPR036691">
    <property type="entry name" value="Endo/exonu/phosph_ase_sf"/>
</dbReference>
<sequence>MELFRETLDICQLSDVGYTGRWFTWERGNLPETNIQERLDRGVANASWISMFPEVRVEHLVHSFSDHCPIFVNTNKEDKWERTNQFKFEAWWIMEDSFVDEAKRLWEIASGDFLQKMEMFRKGLVKKMKQVQRKKQ</sequence>
<evidence type="ECO:0008006" key="3">
    <source>
        <dbReference type="Google" id="ProtNLM"/>
    </source>
</evidence>
<comment type="caution">
    <text evidence="1">The sequence shown here is derived from an EMBL/GenBank/DDBJ whole genome shotgun (WGS) entry which is preliminary data.</text>
</comment>
<reference evidence="1 2" key="1">
    <citation type="journal article" date="2019" name="Genome Biol. Evol.">
        <title>Insights into the evolution of the New World diploid cottons (Gossypium, subgenus Houzingenia) based on genome sequencing.</title>
        <authorList>
            <person name="Grover C.E."/>
            <person name="Arick M.A. 2nd"/>
            <person name="Thrash A."/>
            <person name="Conover J.L."/>
            <person name="Sanders W.S."/>
            <person name="Peterson D.G."/>
            <person name="Frelichowski J.E."/>
            <person name="Scheffler J.A."/>
            <person name="Scheffler B.E."/>
            <person name="Wendel J.F."/>
        </authorList>
    </citation>
    <scope>NUCLEOTIDE SEQUENCE [LARGE SCALE GENOMIC DNA]</scope>
    <source>
        <strain evidence="1">4</strain>
        <tissue evidence="1">Leaf</tissue>
    </source>
</reference>
<organism evidence="1 2">
    <name type="scientific">Gossypium laxum</name>
    <dbReference type="NCBI Taxonomy" id="34288"/>
    <lineage>
        <taxon>Eukaryota</taxon>
        <taxon>Viridiplantae</taxon>
        <taxon>Streptophyta</taxon>
        <taxon>Embryophyta</taxon>
        <taxon>Tracheophyta</taxon>
        <taxon>Spermatophyta</taxon>
        <taxon>Magnoliopsida</taxon>
        <taxon>eudicotyledons</taxon>
        <taxon>Gunneridae</taxon>
        <taxon>Pentapetalae</taxon>
        <taxon>rosids</taxon>
        <taxon>malvids</taxon>
        <taxon>Malvales</taxon>
        <taxon>Malvaceae</taxon>
        <taxon>Malvoideae</taxon>
        <taxon>Gossypium</taxon>
    </lineage>
</organism>